<dbReference type="Proteomes" id="UP001205998">
    <property type="component" value="Unassembled WGS sequence"/>
</dbReference>
<feature type="compositionally biased region" description="Basic and acidic residues" evidence="1">
    <location>
        <begin position="1"/>
        <end position="13"/>
    </location>
</feature>
<evidence type="ECO:0000313" key="3">
    <source>
        <dbReference type="Proteomes" id="UP001205998"/>
    </source>
</evidence>
<keyword evidence="3" id="KW-1185">Reference proteome</keyword>
<organism evidence="2 3">
    <name type="scientific">Silurus asotus</name>
    <name type="common">Amur catfish</name>
    <name type="synonym">Parasilurus asotus</name>
    <dbReference type="NCBI Taxonomy" id="30991"/>
    <lineage>
        <taxon>Eukaryota</taxon>
        <taxon>Metazoa</taxon>
        <taxon>Chordata</taxon>
        <taxon>Craniata</taxon>
        <taxon>Vertebrata</taxon>
        <taxon>Euteleostomi</taxon>
        <taxon>Actinopterygii</taxon>
        <taxon>Neopterygii</taxon>
        <taxon>Teleostei</taxon>
        <taxon>Ostariophysi</taxon>
        <taxon>Siluriformes</taxon>
        <taxon>Siluridae</taxon>
        <taxon>Silurus</taxon>
    </lineage>
</organism>
<feature type="region of interest" description="Disordered" evidence="1">
    <location>
        <begin position="1"/>
        <end position="22"/>
    </location>
</feature>
<reference evidence="2" key="1">
    <citation type="submission" date="2018-07" db="EMBL/GenBank/DDBJ databases">
        <title>Comparative genomics of catfishes provides insights into carnivory and benthic adaptation.</title>
        <authorList>
            <person name="Zhang Y."/>
            <person name="Wang D."/>
            <person name="Peng Z."/>
            <person name="Zheng S."/>
            <person name="Shao F."/>
            <person name="Tao W."/>
        </authorList>
    </citation>
    <scope>NUCLEOTIDE SEQUENCE</scope>
    <source>
        <strain evidence="2">Chongqing</strain>
    </source>
</reference>
<evidence type="ECO:0000256" key="1">
    <source>
        <dbReference type="SAM" id="MobiDB-lite"/>
    </source>
</evidence>
<comment type="caution">
    <text evidence="2">The sequence shown here is derived from an EMBL/GenBank/DDBJ whole genome shotgun (WGS) entry which is preliminary data.</text>
</comment>
<dbReference type="AlphaFoldDB" id="A0AAD5B8G3"/>
<accession>A0AAD5B8G3</accession>
<name>A0AAD5B8G3_SILAS</name>
<proteinExistence type="predicted"/>
<protein>
    <submittedName>
        <fullName evidence="2">Uncharacterized protein</fullName>
    </submittedName>
</protein>
<gene>
    <name evidence="2" type="ORF">C0J50_2216</name>
</gene>
<sequence>MPIKRREIRERSTTKQRRVKGSLTVTERGRAMEKDVPVLEQSPSGACGGWTPEEGRTIHGLAPADVKLQRHPETAGLRMSPGCVTIEP</sequence>
<evidence type="ECO:0000313" key="2">
    <source>
        <dbReference type="EMBL" id="KAI5629715.1"/>
    </source>
</evidence>
<dbReference type="EMBL" id="MU533908">
    <property type="protein sequence ID" value="KAI5629715.1"/>
    <property type="molecule type" value="Genomic_DNA"/>
</dbReference>